<proteinExistence type="predicted"/>
<dbReference type="EMBL" id="JAUSVY010000004">
    <property type="protein sequence ID" value="MDQ0505369.1"/>
    <property type="molecule type" value="Genomic_DNA"/>
</dbReference>
<sequence>MNASMIAALISCAGLGFAAVVGAAPATGRAA</sequence>
<keyword evidence="2" id="KW-1185">Reference proteome</keyword>
<protein>
    <submittedName>
        <fullName evidence="1">Uncharacterized protein</fullName>
    </submittedName>
</protein>
<organism evidence="1 2">
    <name type="scientific">Xanthobacter agilis</name>
    <dbReference type="NCBI Taxonomy" id="47492"/>
    <lineage>
        <taxon>Bacteria</taxon>
        <taxon>Pseudomonadati</taxon>
        <taxon>Pseudomonadota</taxon>
        <taxon>Alphaproteobacteria</taxon>
        <taxon>Hyphomicrobiales</taxon>
        <taxon>Xanthobacteraceae</taxon>
        <taxon>Xanthobacter</taxon>
    </lineage>
</organism>
<gene>
    <name evidence="1" type="ORF">QOZ94_002165</name>
</gene>
<dbReference type="Proteomes" id="UP001241747">
    <property type="component" value="Unassembled WGS sequence"/>
</dbReference>
<name>A0ABU0LDZ8_XANAG</name>
<evidence type="ECO:0000313" key="1">
    <source>
        <dbReference type="EMBL" id="MDQ0505369.1"/>
    </source>
</evidence>
<reference evidence="1 2" key="1">
    <citation type="submission" date="2023-07" db="EMBL/GenBank/DDBJ databases">
        <title>Genomic Encyclopedia of Type Strains, Phase IV (KMG-IV): sequencing the most valuable type-strain genomes for metagenomic binning, comparative biology and taxonomic classification.</title>
        <authorList>
            <person name="Goeker M."/>
        </authorList>
    </citation>
    <scope>NUCLEOTIDE SEQUENCE [LARGE SCALE GENOMIC DNA]</scope>
    <source>
        <strain evidence="1 2">DSM 3770</strain>
    </source>
</reference>
<evidence type="ECO:0000313" key="2">
    <source>
        <dbReference type="Proteomes" id="UP001241747"/>
    </source>
</evidence>
<accession>A0ABU0LDZ8</accession>
<comment type="caution">
    <text evidence="1">The sequence shown here is derived from an EMBL/GenBank/DDBJ whole genome shotgun (WGS) entry which is preliminary data.</text>
</comment>